<evidence type="ECO:0008006" key="4">
    <source>
        <dbReference type="Google" id="ProtNLM"/>
    </source>
</evidence>
<organism evidence="2 3">
    <name type="scientific">Toxocara canis</name>
    <name type="common">Canine roundworm</name>
    <dbReference type="NCBI Taxonomy" id="6265"/>
    <lineage>
        <taxon>Eukaryota</taxon>
        <taxon>Metazoa</taxon>
        <taxon>Ecdysozoa</taxon>
        <taxon>Nematoda</taxon>
        <taxon>Chromadorea</taxon>
        <taxon>Rhabditida</taxon>
        <taxon>Spirurina</taxon>
        <taxon>Ascaridomorpha</taxon>
        <taxon>Ascaridoidea</taxon>
        <taxon>Toxocaridae</taxon>
        <taxon>Toxocara</taxon>
    </lineage>
</organism>
<dbReference type="AlphaFoldDB" id="A0A0B2UKK6"/>
<evidence type="ECO:0000313" key="3">
    <source>
        <dbReference type="Proteomes" id="UP000031036"/>
    </source>
</evidence>
<evidence type="ECO:0000256" key="1">
    <source>
        <dbReference type="SAM" id="Phobius"/>
    </source>
</evidence>
<feature type="transmembrane region" description="Helical" evidence="1">
    <location>
        <begin position="20"/>
        <end position="38"/>
    </location>
</feature>
<dbReference type="OrthoDB" id="5834577at2759"/>
<dbReference type="EMBL" id="JPKZ01021715">
    <property type="protein sequence ID" value="KHN71591.1"/>
    <property type="molecule type" value="Genomic_DNA"/>
</dbReference>
<sequence>MERIHLNRGYLVSEHGTCKIAQIIVGATSFSLLCSTSFRHEGANCFQERQIAFCSFSIFISTFLNIGFFVVNLLGHNVWNLERIYSVFSTAIFLTASLLILLFVIEREQKSGWLLIATMLILFLLVLYLWDVKVVWCQWCNRSIRVNDGCDITPTNSR</sequence>
<comment type="caution">
    <text evidence="2">The sequence shown here is derived from an EMBL/GenBank/DDBJ whole genome shotgun (WGS) entry which is preliminary data.</text>
</comment>
<name>A0A0B2UKK6_TOXCA</name>
<accession>A0A0B2UKK6</accession>
<feature type="transmembrane region" description="Helical" evidence="1">
    <location>
        <begin position="50"/>
        <end position="71"/>
    </location>
</feature>
<feature type="transmembrane region" description="Helical" evidence="1">
    <location>
        <begin position="112"/>
        <end position="130"/>
    </location>
</feature>
<feature type="transmembrane region" description="Helical" evidence="1">
    <location>
        <begin position="83"/>
        <end position="105"/>
    </location>
</feature>
<keyword evidence="1" id="KW-1133">Transmembrane helix</keyword>
<keyword evidence="1" id="KW-0472">Membrane</keyword>
<dbReference type="Proteomes" id="UP000031036">
    <property type="component" value="Unassembled WGS sequence"/>
</dbReference>
<proteinExistence type="predicted"/>
<reference evidence="2 3" key="1">
    <citation type="submission" date="2014-11" db="EMBL/GenBank/DDBJ databases">
        <title>Genetic blueprint of the zoonotic pathogen Toxocara canis.</title>
        <authorList>
            <person name="Zhu X.-Q."/>
            <person name="Korhonen P.K."/>
            <person name="Cai H."/>
            <person name="Young N.D."/>
            <person name="Nejsum P."/>
            <person name="von Samson-Himmelstjerna G."/>
            <person name="Boag P.R."/>
            <person name="Tan P."/>
            <person name="Li Q."/>
            <person name="Min J."/>
            <person name="Yang Y."/>
            <person name="Wang X."/>
            <person name="Fang X."/>
            <person name="Hall R.S."/>
            <person name="Hofmann A."/>
            <person name="Sternberg P.W."/>
            <person name="Jex A.R."/>
            <person name="Gasser R.B."/>
        </authorList>
    </citation>
    <scope>NUCLEOTIDE SEQUENCE [LARGE SCALE GENOMIC DNA]</scope>
    <source>
        <strain evidence="2">PN_DK_2014</strain>
    </source>
</reference>
<gene>
    <name evidence="2" type="ORF">Tcan_03752</name>
</gene>
<protein>
    <recommendedName>
        <fullName evidence="4">MARVEL domain-containing protein</fullName>
    </recommendedName>
</protein>
<evidence type="ECO:0000313" key="2">
    <source>
        <dbReference type="EMBL" id="KHN71591.1"/>
    </source>
</evidence>
<keyword evidence="1" id="KW-0812">Transmembrane</keyword>
<keyword evidence="3" id="KW-1185">Reference proteome</keyword>